<dbReference type="RefSeq" id="WP_199037062.1">
    <property type="nucleotide sequence ID" value="NZ_JAELXS010000004.1"/>
</dbReference>
<organism evidence="2 3">
    <name type="scientific">Sphingomonas mollis</name>
    <dbReference type="NCBI Taxonomy" id="2795726"/>
    <lineage>
        <taxon>Bacteria</taxon>
        <taxon>Pseudomonadati</taxon>
        <taxon>Pseudomonadota</taxon>
        <taxon>Alphaproteobacteria</taxon>
        <taxon>Sphingomonadales</taxon>
        <taxon>Sphingomonadaceae</taxon>
        <taxon>Sphingomonas</taxon>
    </lineage>
</organism>
<proteinExistence type="predicted"/>
<sequence>MTLRIEKPVVIEQKGVVLESVPGAAATPAIVPTIAIAGDDWGTRIAKLVPAEALGLYGSAVALVQTPSASVRAGALWVIVGICAALTIFIRYRSTLDPATGRPQWPAIAISLVSFILWLTAIGAPTSPIALPEGLAFAGPLAALLWGAVLPYIYRGE</sequence>
<protein>
    <submittedName>
        <fullName evidence="2">Uncharacterized protein</fullName>
    </submittedName>
</protein>
<gene>
    <name evidence="2" type="ORF">JAO74_08690</name>
</gene>
<keyword evidence="1" id="KW-0812">Transmembrane</keyword>
<feature type="transmembrane region" description="Helical" evidence="1">
    <location>
        <begin position="135"/>
        <end position="154"/>
    </location>
</feature>
<comment type="caution">
    <text evidence="2">The sequence shown here is derived from an EMBL/GenBank/DDBJ whole genome shotgun (WGS) entry which is preliminary data.</text>
</comment>
<dbReference type="EMBL" id="JAELXS010000004">
    <property type="protein sequence ID" value="MBJ6121866.1"/>
    <property type="molecule type" value="Genomic_DNA"/>
</dbReference>
<keyword evidence="1" id="KW-1133">Transmembrane helix</keyword>
<evidence type="ECO:0000313" key="2">
    <source>
        <dbReference type="EMBL" id="MBJ6121866.1"/>
    </source>
</evidence>
<feature type="transmembrane region" description="Helical" evidence="1">
    <location>
        <begin position="104"/>
        <end position="123"/>
    </location>
</feature>
<dbReference type="Proteomes" id="UP000640426">
    <property type="component" value="Unassembled WGS sequence"/>
</dbReference>
<keyword evidence="1" id="KW-0472">Membrane</keyword>
<keyword evidence="3" id="KW-1185">Reference proteome</keyword>
<name>A0ABS0XPB0_9SPHN</name>
<reference evidence="3" key="1">
    <citation type="submission" date="2020-12" db="EMBL/GenBank/DDBJ databases">
        <title>Hymenobacter sp.</title>
        <authorList>
            <person name="Kim M.K."/>
        </authorList>
    </citation>
    <scope>NUCLEOTIDE SEQUENCE [LARGE SCALE GENOMIC DNA]</scope>
    <source>
        <strain evidence="3">BT553</strain>
    </source>
</reference>
<accession>A0ABS0XPB0</accession>
<feature type="transmembrane region" description="Helical" evidence="1">
    <location>
        <begin position="74"/>
        <end position="92"/>
    </location>
</feature>
<evidence type="ECO:0000256" key="1">
    <source>
        <dbReference type="SAM" id="Phobius"/>
    </source>
</evidence>
<evidence type="ECO:0000313" key="3">
    <source>
        <dbReference type="Proteomes" id="UP000640426"/>
    </source>
</evidence>